<dbReference type="InParanoid" id="A0A7M7KP14"/>
<evidence type="ECO:0000256" key="16">
    <source>
        <dbReference type="ARBA" id="ARBA00068050"/>
    </source>
</evidence>
<feature type="domain" description="Major facilitator superfamily (MFS) profile" evidence="19">
    <location>
        <begin position="49"/>
        <end position="449"/>
    </location>
</feature>
<keyword evidence="2" id="KW-0813">Transport</keyword>
<evidence type="ECO:0000256" key="4">
    <source>
        <dbReference type="ARBA" id="ARBA00022553"/>
    </source>
</evidence>
<evidence type="ECO:0000256" key="17">
    <source>
        <dbReference type="ARBA" id="ARBA00080886"/>
    </source>
</evidence>
<feature type="transmembrane region" description="Helical" evidence="18">
    <location>
        <begin position="214"/>
        <end position="234"/>
    </location>
</feature>
<feature type="transmembrane region" description="Helical" evidence="18">
    <location>
        <begin position="267"/>
        <end position="291"/>
    </location>
</feature>
<dbReference type="GeneID" id="111251468"/>
<dbReference type="FunFam" id="1.20.1250.20:FF:000184">
    <property type="entry name" value="Feline leukemia virus subgroup C receptor-related protein 1"/>
    <property type="match status" value="1"/>
</dbReference>
<dbReference type="FunCoup" id="A0A7M7KP14">
    <property type="interactions" value="232"/>
</dbReference>
<keyword evidence="8 18" id="KW-0472">Membrane</keyword>
<dbReference type="InterPro" id="IPR020846">
    <property type="entry name" value="MFS_dom"/>
</dbReference>
<evidence type="ECO:0000256" key="15">
    <source>
        <dbReference type="ARBA" id="ARBA00060240"/>
    </source>
</evidence>
<name>A0A7M7KP14_VARDE</name>
<dbReference type="Proteomes" id="UP000594260">
    <property type="component" value="Unplaced"/>
</dbReference>
<dbReference type="InterPro" id="IPR036259">
    <property type="entry name" value="MFS_trans_sf"/>
</dbReference>
<evidence type="ECO:0000256" key="5">
    <source>
        <dbReference type="ARBA" id="ARBA00022692"/>
    </source>
</evidence>
<comment type="catalytic activity">
    <reaction evidence="12">
        <text>choline(out) = choline(in)</text>
        <dbReference type="Rhea" id="RHEA:32751"/>
        <dbReference type="ChEBI" id="CHEBI:15354"/>
    </reaction>
</comment>
<keyword evidence="21" id="KW-1185">Reference proteome</keyword>
<feature type="transmembrane region" description="Helical" evidence="18">
    <location>
        <begin position="336"/>
        <end position="355"/>
    </location>
</feature>
<keyword evidence="5 18" id="KW-0812">Transmembrane</keyword>
<dbReference type="InterPro" id="IPR049680">
    <property type="entry name" value="FLVCR1-2_SLC49-like"/>
</dbReference>
<dbReference type="GO" id="GO:0097037">
    <property type="term" value="P:heme export"/>
    <property type="evidence" value="ECO:0007669"/>
    <property type="project" value="TreeGrafter"/>
</dbReference>
<evidence type="ECO:0000256" key="7">
    <source>
        <dbReference type="ARBA" id="ARBA00023057"/>
    </source>
</evidence>
<dbReference type="GO" id="GO:0005886">
    <property type="term" value="C:plasma membrane"/>
    <property type="evidence" value="ECO:0007669"/>
    <property type="project" value="UniProtKB-SubCell"/>
</dbReference>
<comment type="similarity">
    <text evidence="14">Belongs to the major facilitator superfamily. Feline leukemia virus subgroup C receptor (TC 2.A.1.28.1) family.</text>
</comment>
<protein>
    <recommendedName>
        <fullName evidence="16">Choline/ethanolamine transporter FLVCR1</fullName>
    </recommendedName>
    <alternativeName>
        <fullName evidence="17">Heme transporter FLVCR1</fullName>
    </alternativeName>
</protein>
<evidence type="ECO:0000256" key="1">
    <source>
        <dbReference type="ARBA" id="ARBA00004651"/>
    </source>
</evidence>
<dbReference type="InterPro" id="IPR011701">
    <property type="entry name" value="MFS"/>
</dbReference>
<dbReference type="CDD" id="cd17398">
    <property type="entry name" value="MFS_FLVCR_like"/>
    <property type="match status" value="1"/>
</dbReference>
<dbReference type="PROSITE" id="PS50850">
    <property type="entry name" value="MFS"/>
    <property type="match status" value="1"/>
</dbReference>
<feature type="transmembrane region" description="Helical" evidence="18">
    <location>
        <begin position="361"/>
        <end position="383"/>
    </location>
</feature>
<feature type="transmembrane region" description="Helical" evidence="18">
    <location>
        <begin position="85"/>
        <end position="107"/>
    </location>
</feature>
<comment type="catalytic activity">
    <reaction evidence="11">
        <text>heme b(in) = heme b(out)</text>
        <dbReference type="Rhea" id="RHEA:75443"/>
        <dbReference type="ChEBI" id="CHEBI:60344"/>
    </reaction>
</comment>
<reference evidence="20" key="1">
    <citation type="submission" date="2021-01" db="UniProtKB">
        <authorList>
            <consortium name="EnsemblMetazoa"/>
        </authorList>
    </citation>
    <scope>IDENTIFICATION</scope>
</reference>
<feature type="transmembrane region" description="Helical" evidence="18">
    <location>
        <begin position="303"/>
        <end position="324"/>
    </location>
</feature>
<dbReference type="GO" id="GO:0043249">
    <property type="term" value="P:erythrocyte maturation"/>
    <property type="evidence" value="ECO:0007669"/>
    <property type="project" value="UniProtKB-KW"/>
</dbReference>
<evidence type="ECO:0000313" key="21">
    <source>
        <dbReference type="Proteomes" id="UP000594260"/>
    </source>
</evidence>
<proteinExistence type="inferred from homology"/>
<feature type="transmembrane region" description="Helical" evidence="18">
    <location>
        <begin position="426"/>
        <end position="444"/>
    </location>
</feature>
<comment type="subcellular location">
    <subcellularLocation>
        <location evidence="1">Cell membrane</location>
        <topology evidence="1">Multi-pass membrane protein</topology>
    </subcellularLocation>
</comment>
<dbReference type="PANTHER" id="PTHR10924:SF4">
    <property type="entry name" value="GH15861P"/>
    <property type="match status" value="1"/>
</dbReference>
<keyword evidence="7" id="KW-0265">Erythrocyte maturation</keyword>
<feature type="transmembrane region" description="Helical" evidence="18">
    <location>
        <begin position="47"/>
        <end position="65"/>
    </location>
</feature>
<evidence type="ECO:0000256" key="3">
    <source>
        <dbReference type="ARBA" id="ARBA00022475"/>
    </source>
</evidence>
<dbReference type="GO" id="GO:0020037">
    <property type="term" value="F:heme binding"/>
    <property type="evidence" value="ECO:0007669"/>
    <property type="project" value="TreeGrafter"/>
</dbReference>
<evidence type="ECO:0000256" key="2">
    <source>
        <dbReference type="ARBA" id="ARBA00022448"/>
    </source>
</evidence>
<evidence type="ECO:0000256" key="14">
    <source>
        <dbReference type="ARBA" id="ARBA00046338"/>
    </source>
</evidence>
<evidence type="ECO:0000313" key="20">
    <source>
        <dbReference type="EnsemblMetazoa" id="XP_022663790"/>
    </source>
</evidence>
<dbReference type="PANTHER" id="PTHR10924">
    <property type="entry name" value="MAJOR FACILITATOR SUPERFAMILY PROTEIN-RELATED"/>
    <property type="match status" value="1"/>
</dbReference>
<evidence type="ECO:0000256" key="6">
    <source>
        <dbReference type="ARBA" id="ARBA00022989"/>
    </source>
</evidence>
<dbReference type="AlphaFoldDB" id="A0A7M7KP14"/>
<comment type="function">
    <text evidence="15">Uniporter that mediates the transport of extracellular choline and ethanolamine into cells, thereby playing a key role in phospholipid biosynthesis. Choline and ethanolamine are the precursors of phosphatidylcholine and phosphatidylethanolamine, respectively, the two most abundant phospholipids. Transport is not coupled with proton transport and is exclusively driven by the choline (or ethanolamine) gradient across the plasma membrane. Also acts as a heme b transporter that mediates heme efflux from the cytoplasm to the extracellular compartment.</text>
</comment>
<keyword evidence="10" id="KW-0325">Glycoprotein</keyword>
<evidence type="ECO:0000256" key="9">
    <source>
        <dbReference type="ARBA" id="ARBA00023170"/>
    </source>
</evidence>
<dbReference type="GO" id="GO:0015232">
    <property type="term" value="F:heme transmembrane transporter activity"/>
    <property type="evidence" value="ECO:0007669"/>
    <property type="project" value="UniProtKB-ARBA"/>
</dbReference>
<evidence type="ECO:0000256" key="10">
    <source>
        <dbReference type="ARBA" id="ARBA00023180"/>
    </source>
</evidence>
<evidence type="ECO:0000256" key="11">
    <source>
        <dbReference type="ARBA" id="ARBA00035075"/>
    </source>
</evidence>
<dbReference type="GO" id="GO:0006783">
    <property type="term" value="P:heme biosynthetic process"/>
    <property type="evidence" value="ECO:0007669"/>
    <property type="project" value="UniProtKB-ARBA"/>
</dbReference>
<dbReference type="OMA" id="LDLMGHN"/>
<accession>A0A7M7KP14</accession>
<keyword evidence="3" id="KW-1003">Cell membrane</keyword>
<dbReference type="RefSeq" id="XP_022663790.1">
    <property type="nucleotide sequence ID" value="XM_022808055.1"/>
</dbReference>
<organism evidence="20 21">
    <name type="scientific">Varroa destructor</name>
    <name type="common">Honeybee mite</name>
    <dbReference type="NCBI Taxonomy" id="109461"/>
    <lineage>
        <taxon>Eukaryota</taxon>
        <taxon>Metazoa</taxon>
        <taxon>Ecdysozoa</taxon>
        <taxon>Arthropoda</taxon>
        <taxon>Chelicerata</taxon>
        <taxon>Arachnida</taxon>
        <taxon>Acari</taxon>
        <taxon>Parasitiformes</taxon>
        <taxon>Mesostigmata</taxon>
        <taxon>Gamasina</taxon>
        <taxon>Dermanyssoidea</taxon>
        <taxon>Varroidae</taxon>
        <taxon>Varroa</taxon>
    </lineage>
</organism>
<dbReference type="Pfam" id="PF07690">
    <property type="entry name" value="MFS_1"/>
    <property type="match status" value="1"/>
</dbReference>
<feature type="transmembrane region" description="Helical" evidence="18">
    <location>
        <begin position="114"/>
        <end position="133"/>
    </location>
</feature>
<dbReference type="OrthoDB" id="6412155at2759"/>
<dbReference type="SUPFAM" id="SSF103473">
    <property type="entry name" value="MFS general substrate transporter"/>
    <property type="match status" value="1"/>
</dbReference>
<dbReference type="KEGG" id="vde:111251468"/>
<feature type="transmembrane region" description="Helical" evidence="18">
    <location>
        <begin position="139"/>
        <end position="161"/>
    </location>
</feature>
<dbReference type="EnsemblMetazoa" id="XM_022808055">
    <property type="protein sequence ID" value="XP_022663790"/>
    <property type="gene ID" value="LOC111251468"/>
</dbReference>
<keyword evidence="9" id="KW-0675">Receptor</keyword>
<comment type="catalytic activity">
    <reaction evidence="13">
        <text>ethanolamine(in) = ethanolamine(out)</text>
        <dbReference type="Rhea" id="RHEA:32747"/>
        <dbReference type="ChEBI" id="CHEBI:57603"/>
    </reaction>
</comment>
<dbReference type="GO" id="GO:0031966">
    <property type="term" value="C:mitochondrial membrane"/>
    <property type="evidence" value="ECO:0007669"/>
    <property type="project" value="UniProtKB-ARBA"/>
</dbReference>
<feature type="transmembrane region" description="Helical" evidence="18">
    <location>
        <begin position="395"/>
        <end position="414"/>
    </location>
</feature>
<keyword evidence="6 18" id="KW-1133">Transmembrane helix</keyword>
<evidence type="ECO:0000256" key="12">
    <source>
        <dbReference type="ARBA" id="ARBA00036811"/>
    </source>
</evidence>
<sequence length="469" mass="51121">MESSALESSKSDGTPLQIPAIATSPASLTVPTEEDIDKDVQVSPYRFVILLLFSLYSLSNGFQWIELSIIRDVVKSHYSVSDQSVNWTALIYCASYIPLILPASWIMEKKGLRCSVVLGAAGTMLGSWIKVFATPRDLFWLLMIGQTIVACSQIFILSVPPRLATVWFGSQEVSRACAAGVFGNQLGIALGFQVPTLLVPMSEDHNLVAKNLQILFGVVAGVTSVVFIAILLAFREKPSRPPNKGQLMELPSDYRNTMRQLATNSSYLLLLISYGINTGTFYAVSTLLSQVSSKYYPDEGSRIGFLGFMLVVAGMLGSVVCGIMLDKTKKFKEITLIVYTMSMICMFAYTFVLPLGHVWPLFYIALALGFFMTGYLPLGFEFASELTYPEHENTSAGLLNAAAQLFGVLFTSAATELLGRFGDCPANLALSGAMVIGTIMTAFCKSDLRRQRAFAGESQTLPSVSLART</sequence>
<evidence type="ECO:0000259" key="19">
    <source>
        <dbReference type="PROSITE" id="PS50850"/>
    </source>
</evidence>
<evidence type="ECO:0000256" key="18">
    <source>
        <dbReference type="SAM" id="Phobius"/>
    </source>
</evidence>
<evidence type="ECO:0000256" key="8">
    <source>
        <dbReference type="ARBA" id="ARBA00023136"/>
    </source>
</evidence>
<dbReference type="Gene3D" id="1.20.1250.20">
    <property type="entry name" value="MFS general substrate transporter like domains"/>
    <property type="match status" value="1"/>
</dbReference>
<feature type="transmembrane region" description="Helical" evidence="18">
    <location>
        <begin position="173"/>
        <end position="194"/>
    </location>
</feature>
<evidence type="ECO:0000256" key="13">
    <source>
        <dbReference type="ARBA" id="ARBA00045087"/>
    </source>
</evidence>
<keyword evidence="4" id="KW-0597">Phosphoprotein</keyword>